<dbReference type="PANTHER" id="PTHR24006">
    <property type="entry name" value="UBIQUITIN CARBOXYL-TERMINAL HYDROLASE"/>
    <property type="match status" value="1"/>
</dbReference>
<feature type="region of interest" description="Disordered" evidence="1">
    <location>
        <begin position="232"/>
        <end position="263"/>
    </location>
</feature>
<keyword evidence="5" id="KW-1185">Reference proteome</keyword>
<dbReference type="InterPro" id="IPR001394">
    <property type="entry name" value="Peptidase_C19_UCH"/>
</dbReference>
<dbReference type="PROSITE" id="PS50235">
    <property type="entry name" value="USP_3"/>
    <property type="match status" value="1"/>
</dbReference>
<feature type="region of interest" description="Disordered" evidence="1">
    <location>
        <begin position="1"/>
        <end position="32"/>
    </location>
</feature>
<evidence type="ECO:0000259" key="2">
    <source>
        <dbReference type="PROSITE" id="PS50206"/>
    </source>
</evidence>
<dbReference type="Gene3D" id="3.90.70.10">
    <property type="entry name" value="Cysteine proteinases"/>
    <property type="match status" value="1"/>
</dbReference>
<feature type="region of interest" description="Disordered" evidence="1">
    <location>
        <begin position="277"/>
        <end position="315"/>
    </location>
</feature>
<feature type="compositionally biased region" description="Low complexity" evidence="1">
    <location>
        <begin position="236"/>
        <end position="246"/>
    </location>
</feature>
<feature type="domain" description="Rhodanese" evidence="2">
    <location>
        <begin position="375"/>
        <end position="498"/>
    </location>
</feature>
<dbReference type="InterPro" id="IPR038765">
    <property type="entry name" value="Papain-like_cys_pep_sf"/>
</dbReference>
<dbReference type="Proteomes" id="UP001444661">
    <property type="component" value="Unassembled WGS sequence"/>
</dbReference>
<sequence>MPSASTSVASRANGFATPPSANGHGGRKGHLPHIDDLTSVAVNLNPHTPLRKFLEVGDKHMRQAITYNEFRRPDLALQEFITAFTIAVDKIPKHKDYPSLKSGNGDLTRLYNALKSNITNHCATFDKIKDDIKEDNRRSGVEPQKGSDSAAFPVLPSVPSAVPSHMRSNSANGIQLGGLGQTRQVADKQSVPAGKSRPAVQPKPQALHGNAIKSSVKPGSQELLNRFARLRDPQVPSSGSPTSSPSVNVGADPRKLPKIDSTVPLMPKLPDAIYSPARGTVSSETANLPSSTPRGMFSRTNSINSVPSSARNSIDIPVRPTVNEVFVPAHALGEGTPSSSSASTAKSQISDGETITPEELKNYMSRGSTAIRLMLIDVRSREDYDEGHIFAQTSICIEPSVLARGEVSASEIEDSLGIAPDEEMQAFESRAQFDLVVFYNQNSSSMPKRPSEVSEEMALYTLYQALVHFDYPIKLRRPPKLLGGGIDGWVDLFGPQSLRESKTNAAAQQLHPRLLQASKTGVKTLAADEIKTWKEAAARNQVDYITSTNDFLRRFPAIGEHQESMSSDFNGAALHDHQGKRSNTFENELPPAPPTRPAPALSRTSYSGVSSREPASDTVFAKSARPIASNSKPTGLVNPLNKCYANSLIQCLLASPGFASEFTNKDWPGNWTPGGVKDPQLMARILGNLIQWLCGEKIRNIKTNHLTSYNANNRLSRFGDQNQHDPSEYLGFIFVQLAEETNRVRGTSTIGNVFQPRVPYEKNGQPVPPTRQLLQESWTGWSAGNQSILEEYFGLGTVSTTKCDSVGCDAITEVFEWENQLTVPVLPEGQKSDIPGNLDNLLKDGGPFYTQTLPADEDDSNKSFDCGTDKGEHHPTKTVARQITRLPRLLYIRVTRESGTLRKSTRALQFEVDNLDLTEYLAPEFGKSGISRDGFSGEAKYELYGVISHNGTNLNSGHYVSYVRHGPDHTWFECNDAKVSQITLDALKKIWFNRATDFDPMMLFYKRKDVDWEYATPPDGMQ</sequence>
<dbReference type="CDD" id="cd02257">
    <property type="entry name" value="Peptidase_C19"/>
    <property type="match status" value="1"/>
</dbReference>
<evidence type="ECO:0000313" key="4">
    <source>
        <dbReference type="EMBL" id="KAK8044944.1"/>
    </source>
</evidence>
<comment type="caution">
    <text evidence="4">The sequence shown here is derived from an EMBL/GenBank/DDBJ whole genome shotgun (WGS) entry which is preliminary data.</text>
</comment>
<dbReference type="InterPro" id="IPR001763">
    <property type="entry name" value="Rhodanese-like_dom"/>
</dbReference>
<evidence type="ECO:0008006" key="6">
    <source>
        <dbReference type="Google" id="ProtNLM"/>
    </source>
</evidence>
<dbReference type="InterPro" id="IPR036873">
    <property type="entry name" value="Rhodanese-like_dom_sf"/>
</dbReference>
<feature type="region of interest" description="Disordered" evidence="1">
    <location>
        <begin position="331"/>
        <end position="357"/>
    </location>
</feature>
<dbReference type="SUPFAM" id="SSF52821">
    <property type="entry name" value="Rhodanese/Cell cycle control phosphatase"/>
    <property type="match status" value="1"/>
</dbReference>
<evidence type="ECO:0000313" key="5">
    <source>
        <dbReference type="Proteomes" id="UP001444661"/>
    </source>
</evidence>
<proteinExistence type="predicted"/>
<dbReference type="InterPro" id="IPR050164">
    <property type="entry name" value="Peptidase_C19"/>
</dbReference>
<organism evidence="4 5">
    <name type="scientific">Apiospora rasikravindrae</name>
    <dbReference type="NCBI Taxonomy" id="990691"/>
    <lineage>
        <taxon>Eukaryota</taxon>
        <taxon>Fungi</taxon>
        <taxon>Dikarya</taxon>
        <taxon>Ascomycota</taxon>
        <taxon>Pezizomycotina</taxon>
        <taxon>Sordariomycetes</taxon>
        <taxon>Xylariomycetidae</taxon>
        <taxon>Amphisphaeriales</taxon>
        <taxon>Apiosporaceae</taxon>
        <taxon>Apiospora</taxon>
    </lineage>
</organism>
<dbReference type="EMBL" id="JAQQWK010000003">
    <property type="protein sequence ID" value="KAK8044944.1"/>
    <property type="molecule type" value="Genomic_DNA"/>
</dbReference>
<feature type="region of interest" description="Disordered" evidence="1">
    <location>
        <begin position="162"/>
        <end position="218"/>
    </location>
</feature>
<name>A0ABR1TGT4_9PEZI</name>
<dbReference type="SUPFAM" id="SSF54001">
    <property type="entry name" value="Cysteine proteinases"/>
    <property type="match status" value="1"/>
</dbReference>
<dbReference type="PROSITE" id="PS50206">
    <property type="entry name" value="RHODANESE_3"/>
    <property type="match status" value="1"/>
</dbReference>
<dbReference type="InterPro" id="IPR018200">
    <property type="entry name" value="USP_CS"/>
</dbReference>
<feature type="compositionally biased region" description="Polar residues" evidence="1">
    <location>
        <begin position="1"/>
        <end position="10"/>
    </location>
</feature>
<gene>
    <name evidence="4" type="ORF">PG993_004968</name>
</gene>
<feature type="compositionally biased region" description="Polar residues" evidence="1">
    <location>
        <begin position="280"/>
        <end position="312"/>
    </location>
</feature>
<feature type="region of interest" description="Disordered" evidence="1">
    <location>
        <begin position="570"/>
        <end position="618"/>
    </location>
</feature>
<feature type="region of interest" description="Disordered" evidence="1">
    <location>
        <begin position="135"/>
        <end position="154"/>
    </location>
</feature>
<reference evidence="4 5" key="1">
    <citation type="submission" date="2023-01" db="EMBL/GenBank/DDBJ databases">
        <title>Analysis of 21 Apiospora genomes using comparative genomics revels a genus with tremendous synthesis potential of carbohydrate active enzymes and secondary metabolites.</title>
        <authorList>
            <person name="Sorensen T."/>
        </authorList>
    </citation>
    <scope>NUCLEOTIDE SEQUENCE [LARGE SCALE GENOMIC DNA]</scope>
    <source>
        <strain evidence="4 5">CBS 33761</strain>
    </source>
</reference>
<dbReference type="PROSITE" id="PS00973">
    <property type="entry name" value="USP_2"/>
    <property type="match status" value="1"/>
</dbReference>
<dbReference type="InterPro" id="IPR028889">
    <property type="entry name" value="USP"/>
</dbReference>
<feature type="compositionally biased region" description="Low complexity" evidence="1">
    <location>
        <begin position="338"/>
        <end position="350"/>
    </location>
</feature>
<dbReference type="Gene3D" id="3.40.250.10">
    <property type="entry name" value="Rhodanese-like domain"/>
    <property type="match status" value="1"/>
</dbReference>
<dbReference type="Pfam" id="PF00443">
    <property type="entry name" value="UCH"/>
    <property type="match status" value="1"/>
</dbReference>
<dbReference type="Pfam" id="PF00581">
    <property type="entry name" value="Rhodanese"/>
    <property type="match status" value="1"/>
</dbReference>
<accession>A0ABR1TGT4</accession>
<dbReference type="Gene3D" id="1.20.58.80">
    <property type="entry name" value="Phosphotransferase system, lactose/cellobiose-type IIA subunit"/>
    <property type="match status" value="1"/>
</dbReference>
<evidence type="ECO:0000256" key="1">
    <source>
        <dbReference type="SAM" id="MobiDB-lite"/>
    </source>
</evidence>
<feature type="domain" description="USP" evidence="3">
    <location>
        <begin position="634"/>
        <end position="1008"/>
    </location>
</feature>
<protein>
    <recommendedName>
        <fullName evidence="6">Ubiquitin carboxyl-terminal hydrolase</fullName>
    </recommendedName>
</protein>
<evidence type="ECO:0000259" key="3">
    <source>
        <dbReference type="PROSITE" id="PS50235"/>
    </source>
</evidence>